<dbReference type="RefSeq" id="XP_005646939.1">
    <property type="nucleotide sequence ID" value="XM_005646882.1"/>
</dbReference>
<protein>
    <submittedName>
        <fullName evidence="2">Uncharacterized protein</fullName>
    </submittedName>
</protein>
<accession>I0YVH6</accession>
<dbReference type="OrthoDB" id="10526040at2759"/>
<name>I0YVH6_COCSC</name>
<feature type="region of interest" description="Disordered" evidence="1">
    <location>
        <begin position="1"/>
        <end position="48"/>
    </location>
</feature>
<feature type="compositionally biased region" description="Pro residues" evidence="1">
    <location>
        <begin position="36"/>
        <end position="46"/>
    </location>
</feature>
<gene>
    <name evidence="2" type="ORF">COCSUDRAFT_33501</name>
</gene>
<sequence length="123" mass="13399">MGSRVNKVDLASLNRGGELLGMRERERSRSRSPSPQKAPPQGPPVSPAEIRAVCNSLEAKIAKSPIKIPPQVSALISLVKDLPDDDGIPKRMKELSVALKLQQLKAATEYLNGINELCARLYD</sequence>
<dbReference type="EMBL" id="AGSI01000010">
    <property type="protein sequence ID" value="EIE22395.1"/>
    <property type="molecule type" value="Genomic_DNA"/>
</dbReference>
<dbReference type="KEGG" id="csl:COCSUDRAFT_33501"/>
<dbReference type="AlphaFoldDB" id="I0YVH6"/>
<keyword evidence="3" id="KW-1185">Reference proteome</keyword>
<dbReference type="GeneID" id="17040381"/>
<evidence type="ECO:0000313" key="3">
    <source>
        <dbReference type="Proteomes" id="UP000007264"/>
    </source>
</evidence>
<evidence type="ECO:0000313" key="2">
    <source>
        <dbReference type="EMBL" id="EIE22395.1"/>
    </source>
</evidence>
<evidence type="ECO:0000256" key="1">
    <source>
        <dbReference type="SAM" id="MobiDB-lite"/>
    </source>
</evidence>
<reference evidence="2 3" key="1">
    <citation type="journal article" date="2012" name="Genome Biol.">
        <title>The genome of the polar eukaryotic microalga coccomyxa subellipsoidea reveals traits of cold adaptation.</title>
        <authorList>
            <person name="Blanc G."/>
            <person name="Agarkova I."/>
            <person name="Grimwood J."/>
            <person name="Kuo A."/>
            <person name="Brueggeman A."/>
            <person name="Dunigan D."/>
            <person name="Gurnon J."/>
            <person name="Ladunga I."/>
            <person name="Lindquist E."/>
            <person name="Lucas S."/>
            <person name="Pangilinan J."/>
            <person name="Proschold T."/>
            <person name="Salamov A."/>
            <person name="Schmutz J."/>
            <person name="Weeks D."/>
            <person name="Yamada T."/>
            <person name="Claverie J.M."/>
            <person name="Grigoriev I."/>
            <person name="Van Etten J."/>
            <person name="Lomsadze A."/>
            <person name="Borodovsky M."/>
        </authorList>
    </citation>
    <scope>NUCLEOTIDE SEQUENCE [LARGE SCALE GENOMIC DNA]</scope>
    <source>
        <strain evidence="2 3">C-169</strain>
    </source>
</reference>
<proteinExistence type="predicted"/>
<organism evidence="2 3">
    <name type="scientific">Coccomyxa subellipsoidea (strain C-169)</name>
    <name type="common">Green microalga</name>
    <dbReference type="NCBI Taxonomy" id="574566"/>
    <lineage>
        <taxon>Eukaryota</taxon>
        <taxon>Viridiplantae</taxon>
        <taxon>Chlorophyta</taxon>
        <taxon>core chlorophytes</taxon>
        <taxon>Trebouxiophyceae</taxon>
        <taxon>Trebouxiophyceae incertae sedis</taxon>
        <taxon>Coccomyxaceae</taxon>
        <taxon>Coccomyxa</taxon>
        <taxon>Coccomyxa subellipsoidea</taxon>
    </lineage>
</organism>
<dbReference type="Proteomes" id="UP000007264">
    <property type="component" value="Unassembled WGS sequence"/>
</dbReference>
<comment type="caution">
    <text evidence="2">The sequence shown here is derived from an EMBL/GenBank/DDBJ whole genome shotgun (WGS) entry which is preliminary data.</text>
</comment>